<dbReference type="STRING" id="1817828.A2722_02300"/>
<protein>
    <recommendedName>
        <fullName evidence="7">ABC transporter substrate-binding protein</fullName>
    </recommendedName>
</protein>
<evidence type="ECO:0000256" key="3">
    <source>
        <dbReference type="ARBA" id="ARBA00022729"/>
    </source>
</evidence>
<sequence length="428" mass="47722">MTKRKISILLTSAALLQLAAGCFGGGGNQQPIELTVWKPFEEQEALSPIFESYRKLHPNVNFHYVKKDVATYENELVNALASGTGPDIFSIHNDWLPQYLIRLAPAPDGLFKDREFQDTFVDVAREDFYSTDGKLYAVPMSVDVLALYYNRDLLGSVGIAQPPQTWTEMIDDVKKLTRQDRLGNFQINGVAMGTSSNINRSTDIFSLLMLQNGTQIFNSTRSQATADREVVAPDGTRYYPGAQALEFYTQFANPAKETYTWNSKNNYSIDAFVSGQTAMILAYSYLEPIIRSKGPLLNFGIAPVPQIDVTKPKVNFANYFGEAVSRQSQHQQEAWDFLKFATTAEALQSFYVAHKVPASRRDLINTQINDPQIGVFAEGALTAKTFYKPDAAKIESILTRAIDDVILRGKQPQEAIGAVTQQLNGLLR</sequence>
<dbReference type="EMBL" id="MFEO01000018">
    <property type="protein sequence ID" value="OGE89657.1"/>
    <property type="molecule type" value="Genomic_DNA"/>
</dbReference>
<evidence type="ECO:0000256" key="1">
    <source>
        <dbReference type="ARBA" id="ARBA00008520"/>
    </source>
</evidence>
<evidence type="ECO:0000256" key="4">
    <source>
        <dbReference type="SAM" id="SignalP"/>
    </source>
</evidence>
<keyword evidence="3 4" id="KW-0732">Signal</keyword>
<dbReference type="AlphaFoldDB" id="A0A1F5PIE7"/>
<name>A0A1F5PIE7_9BACT</name>
<feature type="chain" id="PRO_5009520389" description="ABC transporter substrate-binding protein" evidence="4">
    <location>
        <begin position="20"/>
        <end position="428"/>
    </location>
</feature>
<dbReference type="Gene3D" id="3.40.190.10">
    <property type="entry name" value="Periplasmic binding protein-like II"/>
    <property type="match status" value="1"/>
</dbReference>
<comment type="similarity">
    <text evidence="1">Belongs to the bacterial solute-binding protein 1 family.</text>
</comment>
<gene>
    <name evidence="5" type="ORF">A2722_02300</name>
</gene>
<dbReference type="InterPro" id="IPR050490">
    <property type="entry name" value="Bact_solute-bd_prot1"/>
</dbReference>
<feature type="signal peptide" evidence="4">
    <location>
        <begin position="1"/>
        <end position="19"/>
    </location>
</feature>
<reference evidence="5 6" key="1">
    <citation type="journal article" date="2016" name="Nat. Commun.">
        <title>Thousands of microbial genomes shed light on interconnected biogeochemical processes in an aquifer system.</title>
        <authorList>
            <person name="Anantharaman K."/>
            <person name="Brown C.T."/>
            <person name="Hug L.A."/>
            <person name="Sharon I."/>
            <person name="Castelle C.J."/>
            <person name="Probst A.J."/>
            <person name="Thomas B.C."/>
            <person name="Singh A."/>
            <person name="Wilkins M.J."/>
            <person name="Karaoz U."/>
            <person name="Brodie E.L."/>
            <person name="Williams K.H."/>
            <person name="Hubbard S.S."/>
            <person name="Banfield J.F."/>
        </authorList>
    </citation>
    <scope>NUCLEOTIDE SEQUENCE [LARGE SCALE GENOMIC DNA]</scope>
</reference>
<dbReference type="InterPro" id="IPR006059">
    <property type="entry name" value="SBP"/>
</dbReference>
<accession>A0A1F5PIE7</accession>
<evidence type="ECO:0000313" key="6">
    <source>
        <dbReference type="Proteomes" id="UP000178377"/>
    </source>
</evidence>
<proteinExistence type="inferred from homology"/>
<dbReference type="PANTHER" id="PTHR43649:SF34">
    <property type="entry name" value="ABC TRANSPORTER PERIPLASMIC-BINDING PROTEIN YCJN-RELATED"/>
    <property type="match status" value="1"/>
</dbReference>
<dbReference type="SUPFAM" id="SSF53850">
    <property type="entry name" value="Periplasmic binding protein-like II"/>
    <property type="match status" value="1"/>
</dbReference>
<keyword evidence="2" id="KW-0813">Transport</keyword>
<dbReference type="PANTHER" id="PTHR43649">
    <property type="entry name" value="ARABINOSE-BINDING PROTEIN-RELATED"/>
    <property type="match status" value="1"/>
</dbReference>
<evidence type="ECO:0000313" key="5">
    <source>
        <dbReference type="EMBL" id="OGE89657.1"/>
    </source>
</evidence>
<evidence type="ECO:0008006" key="7">
    <source>
        <dbReference type="Google" id="ProtNLM"/>
    </source>
</evidence>
<dbReference type="Proteomes" id="UP000178377">
    <property type="component" value="Unassembled WGS sequence"/>
</dbReference>
<dbReference type="PROSITE" id="PS51257">
    <property type="entry name" value="PROKAR_LIPOPROTEIN"/>
    <property type="match status" value="1"/>
</dbReference>
<evidence type="ECO:0000256" key="2">
    <source>
        <dbReference type="ARBA" id="ARBA00022448"/>
    </source>
</evidence>
<dbReference type="Pfam" id="PF01547">
    <property type="entry name" value="SBP_bac_1"/>
    <property type="match status" value="1"/>
</dbReference>
<comment type="caution">
    <text evidence="5">The sequence shown here is derived from an EMBL/GenBank/DDBJ whole genome shotgun (WGS) entry which is preliminary data.</text>
</comment>
<organism evidence="5 6">
    <name type="scientific">Candidatus Doudnabacteria bacterium RIFCSPHIGHO2_01_FULL_50_11</name>
    <dbReference type="NCBI Taxonomy" id="1817828"/>
    <lineage>
        <taxon>Bacteria</taxon>
        <taxon>Candidatus Doudnaibacteriota</taxon>
    </lineage>
</organism>